<organism evidence="5 6">
    <name type="scientific">Rousettus aegyptiacus</name>
    <name type="common">Egyptian fruit bat</name>
    <name type="synonym">Pteropus aegyptiacus</name>
    <dbReference type="NCBI Taxonomy" id="9407"/>
    <lineage>
        <taxon>Eukaryota</taxon>
        <taxon>Metazoa</taxon>
        <taxon>Chordata</taxon>
        <taxon>Craniata</taxon>
        <taxon>Vertebrata</taxon>
        <taxon>Euteleostomi</taxon>
        <taxon>Mammalia</taxon>
        <taxon>Eutheria</taxon>
        <taxon>Laurasiatheria</taxon>
        <taxon>Chiroptera</taxon>
        <taxon>Yinpterochiroptera</taxon>
        <taxon>Pteropodoidea</taxon>
        <taxon>Pteropodidae</taxon>
        <taxon>Rousettinae</taxon>
        <taxon>Rousettus</taxon>
    </lineage>
</organism>
<evidence type="ECO:0000256" key="3">
    <source>
        <dbReference type="PROSITE-ProRule" id="PRU00290"/>
    </source>
</evidence>
<dbReference type="Pfam" id="PF00957">
    <property type="entry name" value="Synaptobrevin"/>
    <property type="match status" value="1"/>
</dbReference>
<sequence length="66" mass="7460">MTEPLDMKYNKNQDGSSISTLRSQVTDVKNVMSQNIDKILESEERLNIFTDRTGDLQTTVSDAHLS</sequence>
<dbReference type="Proteomes" id="UP000593571">
    <property type="component" value="Unassembled WGS sequence"/>
</dbReference>
<comment type="subcellular location">
    <subcellularLocation>
        <location evidence="2">Endomembrane system</location>
        <topology evidence="2">Single-pass type IV membrane protein</topology>
    </subcellularLocation>
</comment>
<feature type="domain" description="V-SNARE coiled-coil homology" evidence="4">
    <location>
        <begin position="17"/>
        <end position="66"/>
    </location>
</feature>
<comment type="similarity">
    <text evidence="1">Belongs to the synaptobrevin family.</text>
</comment>
<proteinExistence type="inferred from homology"/>
<dbReference type="InterPro" id="IPR001388">
    <property type="entry name" value="Synaptobrevin-like"/>
</dbReference>
<dbReference type="GO" id="GO:0016192">
    <property type="term" value="P:vesicle-mediated transport"/>
    <property type="evidence" value="ECO:0007669"/>
    <property type="project" value="InterPro"/>
</dbReference>
<comment type="caution">
    <text evidence="5">The sequence shown here is derived from an EMBL/GenBank/DDBJ whole genome shotgun (WGS) entry which is preliminary data.</text>
</comment>
<dbReference type="EMBL" id="JACASE010000010">
    <property type="protein sequence ID" value="KAF6431673.1"/>
    <property type="molecule type" value="Genomic_DNA"/>
</dbReference>
<reference evidence="5 6" key="1">
    <citation type="journal article" date="2020" name="Nature">
        <title>Six reference-quality genomes reveal evolution of bat adaptations.</title>
        <authorList>
            <person name="Jebb D."/>
            <person name="Huang Z."/>
            <person name="Pippel M."/>
            <person name="Hughes G.M."/>
            <person name="Lavrichenko K."/>
            <person name="Devanna P."/>
            <person name="Winkler S."/>
            <person name="Jermiin L.S."/>
            <person name="Skirmuntt E.C."/>
            <person name="Katzourakis A."/>
            <person name="Burkitt-Gray L."/>
            <person name="Ray D.A."/>
            <person name="Sullivan K.A.M."/>
            <person name="Roscito J.G."/>
            <person name="Kirilenko B.M."/>
            <person name="Davalos L.M."/>
            <person name="Corthals A.P."/>
            <person name="Power M.L."/>
            <person name="Jones G."/>
            <person name="Ransome R.D."/>
            <person name="Dechmann D.K.N."/>
            <person name="Locatelli A.G."/>
            <person name="Puechmaille S.J."/>
            <person name="Fedrigo O."/>
            <person name="Jarvis E.D."/>
            <person name="Hiller M."/>
            <person name="Vernes S.C."/>
            <person name="Myers E.W."/>
            <person name="Teeling E.C."/>
        </authorList>
    </citation>
    <scope>NUCLEOTIDE SEQUENCE [LARGE SCALE GENOMIC DNA]</scope>
    <source>
        <strain evidence="5">MRouAeg1</strain>
        <tissue evidence="5">Muscle</tissue>
    </source>
</reference>
<name>A0A7J8E8F8_ROUAE</name>
<dbReference type="SUPFAM" id="SSF58038">
    <property type="entry name" value="SNARE fusion complex"/>
    <property type="match status" value="1"/>
</dbReference>
<dbReference type="PRINTS" id="PR00219">
    <property type="entry name" value="SYNAPTOBREVN"/>
</dbReference>
<dbReference type="InterPro" id="IPR042855">
    <property type="entry name" value="V_SNARE_CC"/>
</dbReference>
<dbReference type="GO" id="GO:0016020">
    <property type="term" value="C:membrane"/>
    <property type="evidence" value="ECO:0007669"/>
    <property type="project" value="InterPro"/>
</dbReference>
<dbReference type="PROSITE" id="PS50892">
    <property type="entry name" value="V_SNARE"/>
    <property type="match status" value="1"/>
</dbReference>
<evidence type="ECO:0000313" key="5">
    <source>
        <dbReference type="EMBL" id="KAF6431673.1"/>
    </source>
</evidence>
<dbReference type="Gene3D" id="1.20.5.110">
    <property type="match status" value="1"/>
</dbReference>
<evidence type="ECO:0000256" key="1">
    <source>
        <dbReference type="ARBA" id="ARBA00008025"/>
    </source>
</evidence>
<protein>
    <recommendedName>
        <fullName evidence="4">V-SNARE coiled-coil homology domain-containing protein</fullName>
    </recommendedName>
</protein>
<accession>A0A7J8E8F8</accession>
<evidence type="ECO:0000313" key="6">
    <source>
        <dbReference type="Proteomes" id="UP000593571"/>
    </source>
</evidence>
<keyword evidence="3" id="KW-0175">Coiled coil</keyword>
<evidence type="ECO:0000256" key="2">
    <source>
        <dbReference type="ARBA" id="ARBA00046280"/>
    </source>
</evidence>
<gene>
    <name evidence="5" type="ORF">HJG63_008167</name>
</gene>
<evidence type="ECO:0000259" key="4">
    <source>
        <dbReference type="PROSITE" id="PS50892"/>
    </source>
</evidence>
<dbReference type="AlphaFoldDB" id="A0A7J8E8F8"/>
<dbReference type="GO" id="GO:0012505">
    <property type="term" value="C:endomembrane system"/>
    <property type="evidence" value="ECO:0007669"/>
    <property type="project" value="UniProtKB-SubCell"/>
</dbReference>
<keyword evidence="6" id="KW-1185">Reference proteome</keyword>